<protein>
    <submittedName>
        <fullName evidence="1">Uncharacterized protein</fullName>
    </submittedName>
</protein>
<dbReference type="Proteomes" id="UP000649328">
    <property type="component" value="Unassembled WGS sequence"/>
</dbReference>
<name>A0A8H7LEP8_9ASCO</name>
<accession>A0A8H7LEP8</accession>
<dbReference type="EMBL" id="JACBPP010000001">
    <property type="protein sequence ID" value="KAF8004875.1"/>
    <property type="molecule type" value="Genomic_DNA"/>
</dbReference>
<comment type="caution">
    <text evidence="1">The sequence shown here is derived from an EMBL/GenBank/DDBJ whole genome shotgun (WGS) entry which is preliminary data.</text>
</comment>
<evidence type="ECO:0000313" key="1">
    <source>
        <dbReference type="EMBL" id="KAF8004875.1"/>
    </source>
</evidence>
<dbReference type="AlphaFoldDB" id="A0A8H7LEP8"/>
<reference evidence="1" key="1">
    <citation type="submission" date="2020-10" db="EMBL/GenBank/DDBJ databases">
        <title>The Whole-Genome Sequence of Metschnikowia persimmonesis, a Novel Endophytic Yeast Species Isolated from Medicinal Plant Diospyros kaki Thumb.</title>
        <authorList>
            <person name="Rahmat E."/>
            <person name="Kang Y."/>
        </authorList>
    </citation>
    <scope>NUCLEOTIDE SEQUENCE</scope>
    <source>
        <strain evidence="1">KIOM G15050</strain>
    </source>
</reference>
<organism evidence="1 2">
    <name type="scientific">Metschnikowia pulcherrima</name>
    <dbReference type="NCBI Taxonomy" id="27326"/>
    <lineage>
        <taxon>Eukaryota</taxon>
        <taxon>Fungi</taxon>
        <taxon>Dikarya</taxon>
        <taxon>Ascomycota</taxon>
        <taxon>Saccharomycotina</taxon>
        <taxon>Pichiomycetes</taxon>
        <taxon>Metschnikowiaceae</taxon>
        <taxon>Metschnikowia</taxon>
    </lineage>
</organism>
<evidence type="ECO:0000313" key="2">
    <source>
        <dbReference type="Proteomes" id="UP000649328"/>
    </source>
</evidence>
<gene>
    <name evidence="1" type="ORF">HF325_000332</name>
</gene>
<keyword evidence="2" id="KW-1185">Reference proteome</keyword>
<proteinExistence type="predicted"/>
<sequence>MKASYTAYHLGKIHSILRLKVLKKLHTALTRSRDRPRYLKTNRFTRFRGTHGVVPRVGKNFGHTYQGLLKINL</sequence>